<reference evidence="1 2" key="1">
    <citation type="submission" date="2013-05" db="EMBL/GenBank/DDBJ databases">
        <title>The Genome Sequence of Bacteroides stercoris CC31F.</title>
        <authorList>
            <consortium name="The Broad Institute Genomics Platform"/>
            <person name="Earl A."/>
            <person name="Ward D."/>
            <person name="Feldgarden M."/>
            <person name="Gevers D."/>
            <person name="Oliphant K."/>
            <person name="Allen-Vercoe E."/>
            <person name="Walker B."/>
            <person name="Young S."/>
            <person name="Zeng Q."/>
            <person name="Gargeya S."/>
            <person name="Fitzgerald M."/>
            <person name="Haas B."/>
            <person name="Abouelleil A."/>
            <person name="Allen A.W."/>
            <person name="Alvarado L."/>
            <person name="Arachchi H.M."/>
            <person name="Berlin A.M."/>
            <person name="Chapman S.B."/>
            <person name="Gainer-Dewar J."/>
            <person name="Goldberg J."/>
            <person name="Griggs A."/>
            <person name="Gujja S."/>
            <person name="Hansen M."/>
            <person name="Howarth C."/>
            <person name="Imamovic A."/>
            <person name="Ireland A."/>
            <person name="Larimer J."/>
            <person name="McCowan C."/>
            <person name="Murphy C."/>
            <person name="Pearson M."/>
            <person name="Poon T.W."/>
            <person name="Priest M."/>
            <person name="Roberts A."/>
            <person name="Saif S."/>
            <person name="Shea T."/>
            <person name="Sisk P."/>
            <person name="Sykes S."/>
            <person name="Wortman J."/>
            <person name="Nusbaum C."/>
            <person name="Birren B."/>
        </authorList>
    </citation>
    <scope>NUCLEOTIDE SEQUENCE [LARGE SCALE GENOMIC DNA]</scope>
    <source>
        <strain evidence="1 2">CC31F</strain>
    </source>
</reference>
<sequence>MKAIKNSKGAYQKKNIRYILPPLITVKHIRIS</sequence>
<dbReference type="Proteomes" id="UP000014614">
    <property type="component" value="Unassembled WGS sequence"/>
</dbReference>
<accession>S3Y9H8</accession>
<protein>
    <submittedName>
        <fullName evidence="1">Uncharacterized protein</fullName>
    </submittedName>
</protein>
<proteinExistence type="predicted"/>
<dbReference type="HOGENOM" id="CLU_3388110_0_0_10"/>
<evidence type="ECO:0000313" key="1">
    <source>
        <dbReference type="EMBL" id="EPH19529.1"/>
    </source>
</evidence>
<comment type="caution">
    <text evidence="1">The sequence shown here is derived from an EMBL/GenBank/DDBJ whole genome shotgun (WGS) entry which is preliminary data.</text>
</comment>
<evidence type="ECO:0000313" key="2">
    <source>
        <dbReference type="Proteomes" id="UP000014614"/>
    </source>
</evidence>
<name>S3Y9H8_BACSE</name>
<gene>
    <name evidence="1" type="ORF">HMPREF1181_02424</name>
</gene>
<dbReference type="EMBL" id="ATFP01000034">
    <property type="protein sequence ID" value="EPH19529.1"/>
    <property type="molecule type" value="Genomic_DNA"/>
</dbReference>
<organism evidence="1 2">
    <name type="scientific">Bacteroides stercoris CC31F</name>
    <dbReference type="NCBI Taxonomy" id="1073351"/>
    <lineage>
        <taxon>Bacteria</taxon>
        <taxon>Pseudomonadati</taxon>
        <taxon>Bacteroidota</taxon>
        <taxon>Bacteroidia</taxon>
        <taxon>Bacteroidales</taxon>
        <taxon>Bacteroidaceae</taxon>
        <taxon>Bacteroides</taxon>
    </lineage>
</organism>
<dbReference type="AlphaFoldDB" id="S3Y9H8"/>